<evidence type="ECO:0000256" key="2">
    <source>
        <dbReference type="SAM" id="Phobius"/>
    </source>
</evidence>
<evidence type="ECO:0000313" key="3">
    <source>
        <dbReference type="EMBL" id="PIL28427.1"/>
    </source>
</evidence>
<feature type="compositionally biased region" description="Polar residues" evidence="1">
    <location>
        <begin position="43"/>
        <end position="64"/>
    </location>
</feature>
<dbReference type="STRING" id="1077348.A0A2G8S3X1"/>
<feature type="region of interest" description="Disordered" evidence="1">
    <location>
        <begin position="1"/>
        <end position="106"/>
    </location>
</feature>
<keyword evidence="2" id="KW-0472">Membrane</keyword>
<feature type="transmembrane region" description="Helical" evidence="2">
    <location>
        <begin position="109"/>
        <end position="129"/>
    </location>
</feature>
<dbReference type="Proteomes" id="UP000230002">
    <property type="component" value="Unassembled WGS sequence"/>
</dbReference>
<organism evidence="3 4">
    <name type="scientific">Ganoderma sinense ZZ0214-1</name>
    <dbReference type="NCBI Taxonomy" id="1077348"/>
    <lineage>
        <taxon>Eukaryota</taxon>
        <taxon>Fungi</taxon>
        <taxon>Dikarya</taxon>
        <taxon>Basidiomycota</taxon>
        <taxon>Agaricomycotina</taxon>
        <taxon>Agaricomycetes</taxon>
        <taxon>Polyporales</taxon>
        <taxon>Polyporaceae</taxon>
        <taxon>Ganoderma</taxon>
    </lineage>
</organism>
<evidence type="ECO:0000313" key="4">
    <source>
        <dbReference type="Proteomes" id="UP000230002"/>
    </source>
</evidence>
<evidence type="ECO:0000256" key="1">
    <source>
        <dbReference type="SAM" id="MobiDB-lite"/>
    </source>
</evidence>
<feature type="region of interest" description="Disordered" evidence="1">
    <location>
        <begin position="187"/>
        <end position="207"/>
    </location>
</feature>
<dbReference type="AlphaFoldDB" id="A0A2G8S3X1"/>
<feature type="compositionally biased region" description="Basic and acidic residues" evidence="1">
    <location>
        <begin position="1"/>
        <end position="12"/>
    </location>
</feature>
<accession>A0A2G8S3X1</accession>
<dbReference type="EMBL" id="AYKW01000023">
    <property type="protein sequence ID" value="PIL28427.1"/>
    <property type="molecule type" value="Genomic_DNA"/>
</dbReference>
<sequence>MEHESVAGGRDKHSNKRPTHTAPSGTPPGSSSSPVQSSNKTTTSTWPPRNSTTQAHPTTGTPAATETVPGLSSPLHRSTSATISHWRFGTSRPRRKPSPPSPSPSASEIVGIVLGSVALVGVLVGIVVWRRVTVARGSTSRRGSATRAAEEDDSSGLQSESSHSTLVQQQISPGPVYTKPIAHRHRISAASASPATPVPAGLGSGPAAPLDQGGDVVLHIYDDTEANSVAVAPSTSYSYSDDTLVVLHPDSSPIKPPGLPPARCASETGLLLPGGASATGAEPLPAETTAREDLQSPDMYHISSEPDPHITQTEEAHVEAAPRTRARRVTLTERASDGGVRLAGGLPVSDATVTADSEGVEHCPGGELLSDSPDGSVVEIVALPPPYHHYDG</sequence>
<feature type="compositionally biased region" description="Low complexity" evidence="1">
    <location>
        <begin position="20"/>
        <end position="42"/>
    </location>
</feature>
<name>A0A2G8S3X1_9APHY</name>
<feature type="region of interest" description="Disordered" evidence="1">
    <location>
        <begin position="136"/>
        <end position="170"/>
    </location>
</feature>
<comment type="caution">
    <text evidence="3">The sequence shown here is derived from an EMBL/GenBank/DDBJ whole genome shotgun (WGS) entry which is preliminary data.</text>
</comment>
<feature type="compositionally biased region" description="Low complexity" evidence="1">
    <location>
        <begin position="188"/>
        <end position="200"/>
    </location>
</feature>
<proteinExistence type="predicted"/>
<feature type="compositionally biased region" description="Low complexity" evidence="1">
    <location>
        <begin position="136"/>
        <end position="147"/>
    </location>
</feature>
<reference evidence="3 4" key="1">
    <citation type="journal article" date="2015" name="Sci. Rep.">
        <title>Chromosome-level genome map provides insights into diverse defense mechanisms in the medicinal fungus Ganoderma sinense.</title>
        <authorList>
            <person name="Zhu Y."/>
            <person name="Xu J."/>
            <person name="Sun C."/>
            <person name="Zhou S."/>
            <person name="Xu H."/>
            <person name="Nelson D.R."/>
            <person name="Qian J."/>
            <person name="Song J."/>
            <person name="Luo H."/>
            <person name="Xiang L."/>
            <person name="Li Y."/>
            <person name="Xu Z."/>
            <person name="Ji A."/>
            <person name="Wang L."/>
            <person name="Lu S."/>
            <person name="Hayward A."/>
            <person name="Sun W."/>
            <person name="Li X."/>
            <person name="Schwartz D.C."/>
            <person name="Wang Y."/>
            <person name="Chen S."/>
        </authorList>
    </citation>
    <scope>NUCLEOTIDE SEQUENCE [LARGE SCALE GENOMIC DNA]</scope>
    <source>
        <strain evidence="3 4">ZZ0214-1</strain>
    </source>
</reference>
<keyword evidence="2" id="KW-0812">Transmembrane</keyword>
<gene>
    <name evidence="3" type="ORF">GSI_08461</name>
</gene>
<keyword evidence="4" id="KW-1185">Reference proteome</keyword>
<protein>
    <submittedName>
        <fullName evidence="3">Uncharacterized protein</fullName>
    </submittedName>
</protein>
<keyword evidence="2" id="KW-1133">Transmembrane helix</keyword>
<feature type="compositionally biased region" description="Polar residues" evidence="1">
    <location>
        <begin position="155"/>
        <end position="170"/>
    </location>
</feature>